<evidence type="ECO:0000256" key="3">
    <source>
        <dbReference type="ARBA" id="ARBA00023180"/>
    </source>
</evidence>
<reference evidence="6 7" key="1">
    <citation type="submission" date="2019-10" db="EMBL/GenBank/DDBJ databases">
        <authorList>
            <person name="Palmer J.M."/>
        </authorList>
    </citation>
    <scope>NUCLEOTIDE SEQUENCE [LARGE SCALE GENOMIC DNA]</scope>
    <source>
        <strain evidence="6 7">TWF730</strain>
    </source>
</reference>
<evidence type="ECO:0000256" key="2">
    <source>
        <dbReference type="ARBA" id="ARBA00022729"/>
    </source>
</evidence>
<keyword evidence="2 5" id="KW-0732">Signal</keyword>
<keyword evidence="7" id="KW-1185">Reference proteome</keyword>
<dbReference type="PANTHER" id="PTHR31018">
    <property type="entry name" value="SPORULATION-SPECIFIC PROTEIN-RELATED"/>
    <property type="match status" value="1"/>
</dbReference>
<dbReference type="GO" id="GO:0005886">
    <property type="term" value="C:plasma membrane"/>
    <property type="evidence" value="ECO:0007669"/>
    <property type="project" value="TreeGrafter"/>
</dbReference>
<dbReference type="GO" id="GO:0009986">
    <property type="term" value="C:cell surface"/>
    <property type="evidence" value="ECO:0007669"/>
    <property type="project" value="TreeGrafter"/>
</dbReference>
<feature type="region of interest" description="Disordered" evidence="4">
    <location>
        <begin position="352"/>
        <end position="373"/>
    </location>
</feature>
<dbReference type="EMBL" id="JAVHNS010000015">
    <property type="protein sequence ID" value="KAK6334243.1"/>
    <property type="molecule type" value="Genomic_DNA"/>
</dbReference>
<evidence type="ECO:0000256" key="4">
    <source>
        <dbReference type="SAM" id="MobiDB-lite"/>
    </source>
</evidence>
<dbReference type="InterPro" id="IPR051648">
    <property type="entry name" value="CWI-Assembly_Regulator"/>
</dbReference>
<comment type="caution">
    <text evidence="6">The sequence shown here is derived from an EMBL/GenBank/DDBJ whole genome shotgun (WGS) entry which is preliminary data.</text>
</comment>
<sequence length="399" mass="42326">MLGRLIITSLAVVGAVNAQRSNPCSATSTTVESQADLDALQSCTTLAGDLVLGQNLVTAVINGIRTIRGDLIAANCVDLQQLTATELSSIEGKWNMTSLTVLNQLNFNYLRSVGEIYWQTLPALSNLGLAAQITQAARVTITDTILESLQGINLVTTQRFNINNNRYLKEVKVQLANITDSLAIEFNSPSVAASFPNLTWANNATFRSCGSVQLPSLATVNGSLGFFENTFETFSAPKLTAVGTGTEGGDITFANNDALTNVSMPQLQTIFGTLQFVNDSNVKEITGFPKLSVVHGSIDISGDFENATFPSIRDIRGGFNLQTTAEFDCAEEFDRFEGGIVKGKYVCEGVVTNPGTEGTDPTTNGGSGSGNKKNSAGKFTVNKSFAALPALALFAAFVL</sequence>
<keyword evidence="3" id="KW-0325">Glycoprotein</keyword>
<dbReference type="GO" id="GO:0031505">
    <property type="term" value="P:fungal-type cell wall organization"/>
    <property type="evidence" value="ECO:0007669"/>
    <property type="project" value="TreeGrafter"/>
</dbReference>
<evidence type="ECO:0000313" key="7">
    <source>
        <dbReference type="Proteomes" id="UP001373714"/>
    </source>
</evidence>
<evidence type="ECO:0000256" key="5">
    <source>
        <dbReference type="SAM" id="SignalP"/>
    </source>
</evidence>
<dbReference type="Proteomes" id="UP001373714">
    <property type="component" value="Unassembled WGS sequence"/>
</dbReference>
<feature type="compositionally biased region" description="Polar residues" evidence="4">
    <location>
        <begin position="353"/>
        <end position="363"/>
    </location>
</feature>
<name>A0AAV9U6D5_9PEZI</name>
<gene>
    <name evidence="6" type="ORF">TWF730_003458</name>
</gene>
<evidence type="ECO:0000313" key="6">
    <source>
        <dbReference type="EMBL" id="KAK6334243.1"/>
    </source>
</evidence>
<dbReference type="GO" id="GO:0009277">
    <property type="term" value="C:fungal-type cell wall"/>
    <property type="evidence" value="ECO:0007669"/>
    <property type="project" value="TreeGrafter"/>
</dbReference>
<feature type="chain" id="PRO_5043911696" evidence="5">
    <location>
        <begin position="19"/>
        <end position="399"/>
    </location>
</feature>
<organism evidence="6 7">
    <name type="scientific">Orbilia blumenaviensis</name>
    <dbReference type="NCBI Taxonomy" id="1796055"/>
    <lineage>
        <taxon>Eukaryota</taxon>
        <taxon>Fungi</taxon>
        <taxon>Dikarya</taxon>
        <taxon>Ascomycota</taxon>
        <taxon>Pezizomycotina</taxon>
        <taxon>Orbiliomycetes</taxon>
        <taxon>Orbiliales</taxon>
        <taxon>Orbiliaceae</taxon>
        <taxon>Orbilia</taxon>
    </lineage>
</organism>
<proteinExistence type="predicted"/>
<evidence type="ECO:0000256" key="1">
    <source>
        <dbReference type="ARBA" id="ARBA00004196"/>
    </source>
</evidence>
<feature type="signal peptide" evidence="5">
    <location>
        <begin position="1"/>
        <end position="18"/>
    </location>
</feature>
<comment type="subcellular location">
    <subcellularLocation>
        <location evidence="1">Cell envelope</location>
    </subcellularLocation>
</comment>
<protein>
    <submittedName>
        <fullName evidence="6">Uncharacterized protein</fullName>
    </submittedName>
</protein>
<dbReference type="PANTHER" id="PTHR31018:SF3">
    <property type="entry name" value="RECEPTOR PROTEIN-TYROSINE KINASE"/>
    <property type="match status" value="1"/>
</dbReference>
<dbReference type="AlphaFoldDB" id="A0AAV9U6D5"/>
<accession>A0AAV9U6D5</accession>
<dbReference type="SUPFAM" id="SSF52058">
    <property type="entry name" value="L domain-like"/>
    <property type="match status" value="2"/>
</dbReference>